<gene>
    <name evidence="2" type="ORF">IOQ59_06090</name>
</gene>
<dbReference type="Pfam" id="PF07963">
    <property type="entry name" value="N_methyl"/>
    <property type="match status" value="1"/>
</dbReference>
<keyword evidence="1" id="KW-0472">Membrane</keyword>
<sequence>MKKQAGFTIVELVVVIALLGILAAVALPRFLNVTDDAHNASVSGTGGALRSAAGLVKAQSVVDEASGTVTYDGTPVTINANLYPEADSHATCQSTWENILQNGAPVVATDDSTDYKAEWVAAAGAVAAHCKYTYNAIAAGTHFITYTPENGGVDITVP</sequence>
<keyword evidence="1" id="KW-0812">Transmembrane</keyword>
<keyword evidence="1" id="KW-1133">Transmembrane helix</keyword>
<dbReference type="RefSeq" id="WP_193952389.1">
    <property type="nucleotide sequence ID" value="NZ_JADEYS010000005.1"/>
</dbReference>
<accession>A0A8J7FBU7</accession>
<dbReference type="InterPro" id="IPR012902">
    <property type="entry name" value="N_methyl_site"/>
</dbReference>
<proteinExistence type="predicted"/>
<name>A0A8J7FBU7_9GAMM</name>
<dbReference type="PANTHER" id="PTHR30093:SF46">
    <property type="entry name" value="MSHA MINOR PILIN PROTEIN MSHB"/>
    <property type="match status" value="1"/>
</dbReference>
<dbReference type="PANTHER" id="PTHR30093">
    <property type="entry name" value="GENERAL SECRETION PATHWAY PROTEIN G"/>
    <property type="match status" value="1"/>
</dbReference>
<organism evidence="2 3">
    <name type="scientific">Pontibacterium sinense</name>
    <dbReference type="NCBI Taxonomy" id="2781979"/>
    <lineage>
        <taxon>Bacteria</taxon>
        <taxon>Pseudomonadati</taxon>
        <taxon>Pseudomonadota</taxon>
        <taxon>Gammaproteobacteria</taxon>
        <taxon>Oceanospirillales</taxon>
        <taxon>Oceanospirillaceae</taxon>
        <taxon>Pontibacterium</taxon>
    </lineage>
</organism>
<dbReference type="Proteomes" id="UP000640333">
    <property type="component" value="Unassembled WGS sequence"/>
</dbReference>
<comment type="caution">
    <text evidence="2">The sequence shown here is derived from an EMBL/GenBank/DDBJ whole genome shotgun (WGS) entry which is preliminary data.</text>
</comment>
<feature type="transmembrane region" description="Helical" evidence="1">
    <location>
        <begin position="12"/>
        <end position="31"/>
    </location>
</feature>
<protein>
    <submittedName>
        <fullName evidence="2">Prepilin-type N-terminal cleavage/methylation domain-containing protein</fullName>
    </submittedName>
</protein>
<dbReference type="AlphaFoldDB" id="A0A8J7FBU7"/>
<evidence type="ECO:0000313" key="2">
    <source>
        <dbReference type="EMBL" id="MBE9396831.1"/>
    </source>
</evidence>
<keyword evidence="3" id="KW-1185">Reference proteome</keyword>
<dbReference type="InterPro" id="IPR045584">
    <property type="entry name" value="Pilin-like"/>
</dbReference>
<dbReference type="SUPFAM" id="SSF54523">
    <property type="entry name" value="Pili subunits"/>
    <property type="match status" value="1"/>
</dbReference>
<evidence type="ECO:0000256" key="1">
    <source>
        <dbReference type="SAM" id="Phobius"/>
    </source>
</evidence>
<dbReference type="NCBIfam" id="TIGR02532">
    <property type="entry name" value="IV_pilin_GFxxxE"/>
    <property type="match status" value="1"/>
</dbReference>
<dbReference type="Gene3D" id="3.30.700.10">
    <property type="entry name" value="Glycoprotein, Type 4 Pilin"/>
    <property type="match status" value="1"/>
</dbReference>
<reference evidence="2" key="1">
    <citation type="submission" date="2020-10" db="EMBL/GenBank/DDBJ databases">
        <title>Bacterium isolated from coastal waters sediment.</title>
        <authorList>
            <person name="Chen R.-J."/>
            <person name="Lu D.-C."/>
            <person name="Zhu K.-L."/>
            <person name="Du Z.-J."/>
        </authorList>
    </citation>
    <scope>NUCLEOTIDE SEQUENCE</scope>
    <source>
        <strain evidence="2">N1Y112</strain>
    </source>
</reference>
<evidence type="ECO:0000313" key="3">
    <source>
        <dbReference type="Proteomes" id="UP000640333"/>
    </source>
</evidence>
<dbReference type="EMBL" id="JADEYS010000005">
    <property type="protein sequence ID" value="MBE9396831.1"/>
    <property type="molecule type" value="Genomic_DNA"/>
</dbReference>